<name>A0ACC2SXR2_9FUNG</name>
<sequence length="146" mass="16634">MTRLPTSLRSLNSRASPSKSKKLAFILSMFTSPLEVAKFEDASLRTVSGIRGQIKKPLSKPPGAFRATFEDKILRSGIIFPRVWYPIRLRKYYNPVTPLHLSVKLWKGMRVLAEFCQEKNLSTLSNANSQYHVSLYPWFPLAPLGH</sequence>
<dbReference type="Proteomes" id="UP001165960">
    <property type="component" value="Unassembled WGS sequence"/>
</dbReference>
<evidence type="ECO:0000313" key="2">
    <source>
        <dbReference type="Proteomes" id="UP001165960"/>
    </source>
</evidence>
<organism evidence="1 2">
    <name type="scientific">Entomophthora muscae</name>
    <dbReference type="NCBI Taxonomy" id="34485"/>
    <lineage>
        <taxon>Eukaryota</taxon>
        <taxon>Fungi</taxon>
        <taxon>Fungi incertae sedis</taxon>
        <taxon>Zoopagomycota</taxon>
        <taxon>Entomophthoromycotina</taxon>
        <taxon>Entomophthoromycetes</taxon>
        <taxon>Entomophthorales</taxon>
        <taxon>Entomophthoraceae</taxon>
        <taxon>Entomophthora</taxon>
    </lineage>
</organism>
<proteinExistence type="predicted"/>
<keyword evidence="2" id="KW-1185">Reference proteome</keyword>
<reference evidence="1" key="1">
    <citation type="submission" date="2022-04" db="EMBL/GenBank/DDBJ databases">
        <title>Genome of the entomopathogenic fungus Entomophthora muscae.</title>
        <authorList>
            <person name="Elya C."/>
            <person name="Lovett B.R."/>
            <person name="Lee E."/>
            <person name="Macias A.M."/>
            <person name="Hajek A.E."/>
            <person name="De Bivort B.L."/>
            <person name="Kasson M.T."/>
            <person name="De Fine Licht H.H."/>
            <person name="Stajich J.E."/>
        </authorList>
    </citation>
    <scope>NUCLEOTIDE SEQUENCE</scope>
    <source>
        <strain evidence="1">Berkeley</strain>
    </source>
</reference>
<evidence type="ECO:0000313" key="1">
    <source>
        <dbReference type="EMBL" id="KAJ9067143.1"/>
    </source>
</evidence>
<accession>A0ACC2SXR2</accession>
<keyword evidence="1" id="KW-0378">Hydrolase</keyword>
<gene>
    <name evidence="1" type="primary">BMS1_1</name>
    <name evidence="1" type="ORF">DSO57_1002629</name>
</gene>
<protein>
    <submittedName>
        <fullName evidence="1">Glycoside hydrolase 2 (Mannanase, beta-galactosidase)</fullName>
    </submittedName>
</protein>
<comment type="caution">
    <text evidence="1">The sequence shown here is derived from an EMBL/GenBank/DDBJ whole genome shotgun (WGS) entry which is preliminary data.</text>
</comment>
<dbReference type="EMBL" id="QTSX02004266">
    <property type="protein sequence ID" value="KAJ9067143.1"/>
    <property type="molecule type" value="Genomic_DNA"/>
</dbReference>